<dbReference type="InParanoid" id="A0A5J5EWU7"/>
<evidence type="ECO:0000256" key="3">
    <source>
        <dbReference type="ARBA" id="ARBA00012219"/>
    </source>
</evidence>
<keyword evidence="5" id="KW-0436">Ligase</keyword>
<evidence type="ECO:0000256" key="4">
    <source>
        <dbReference type="ARBA" id="ARBA00015647"/>
    </source>
</evidence>
<dbReference type="FunCoup" id="A0A5J5EWU7">
    <property type="interactions" value="186"/>
</dbReference>
<dbReference type="InterPro" id="IPR003721">
    <property type="entry name" value="Pantoate_ligase"/>
</dbReference>
<comment type="caution">
    <text evidence="12">The sequence shown here is derived from an EMBL/GenBank/DDBJ whole genome shotgun (WGS) entry which is preliminary data.</text>
</comment>
<gene>
    <name evidence="12" type="ORF">FN846DRAFT_15697</name>
</gene>
<evidence type="ECO:0000256" key="7">
    <source>
        <dbReference type="ARBA" id="ARBA00022741"/>
    </source>
</evidence>
<dbReference type="UniPathway" id="UPA00028">
    <property type="reaction ID" value="UER00005"/>
</dbReference>
<evidence type="ECO:0000256" key="2">
    <source>
        <dbReference type="ARBA" id="ARBA00009256"/>
    </source>
</evidence>
<evidence type="ECO:0000256" key="10">
    <source>
        <dbReference type="ARBA" id="ARBA00032806"/>
    </source>
</evidence>
<dbReference type="PANTHER" id="PTHR21299:SF1">
    <property type="entry name" value="PANTOATE--BETA-ALANINE LIGASE"/>
    <property type="match status" value="1"/>
</dbReference>
<dbReference type="SUPFAM" id="SSF52374">
    <property type="entry name" value="Nucleotidylyl transferase"/>
    <property type="match status" value="1"/>
</dbReference>
<dbReference type="GO" id="GO:0005524">
    <property type="term" value="F:ATP binding"/>
    <property type="evidence" value="ECO:0007669"/>
    <property type="project" value="UniProtKB-KW"/>
</dbReference>
<dbReference type="AlphaFoldDB" id="A0A5J5EWU7"/>
<evidence type="ECO:0000256" key="8">
    <source>
        <dbReference type="ARBA" id="ARBA00022840"/>
    </source>
</evidence>
<name>A0A5J5EWU7_9PEZI</name>
<comment type="pathway">
    <text evidence="1">Cofactor biosynthesis; (R)-pantothenate biosynthesis; (R)-pantothenate from (R)-pantoate and beta-alanine: step 1/1.</text>
</comment>
<organism evidence="12 13">
    <name type="scientific">Sphaerosporella brunnea</name>
    <dbReference type="NCBI Taxonomy" id="1250544"/>
    <lineage>
        <taxon>Eukaryota</taxon>
        <taxon>Fungi</taxon>
        <taxon>Dikarya</taxon>
        <taxon>Ascomycota</taxon>
        <taxon>Pezizomycotina</taxon>
        <taxon>Pezizomycetes</taxon>
        <taxon>Pezizales</taxon>
        <taxon>Pyronemataceae</taxon>
        <taxon>Sphaerosporella</taxon>
    </lineage>
</organism>
<dbReference type="Pfam" id="PF02569">
    <property type="entry name" value="Pantoate_ligase"/>
    <property type="match status" value="1"/>
</dbReference>
<evidence type="ECO:0000256" key="1">
    <source>
        <dbReference type="ARBA" id="ARBA00004990"/>
    </source>
</evidence>
<dbReference type="GO" id="GO:0004592">
    <property type="term" value="F:pantoate-beta-alanine ligase activity"/>
    <property type="evidence" value="ECO:0007669"/>
    <property type="project" value="UniProtKB-EC"/>
</dbReference>
<dbReference type="Gene3D" id="3.30.1300.10">
    <property type="entry name" value="Pantoate-beta-alanine ligase, C-terminal domain"/>
    <property type="match status" value="1"/>
</dbReference>
<evidence type="ECO:0000313" key="12">
    <source>
        <dbReference type="EMBL" id="KAA8904988.1"/>
    </source>
</evidence>
<dbReference type="InterPro" id="IPR014729">
    <property type="entry name" value="Rossmann-like_a/b/a_fold"/>
</dbReference>
<dbReference type="FunFam" id="3.40.50.620:FF:000013">
    <property type="entry name" value="Pantothenate synthetase"/>
    <property type="match status" value="1"/>
</dbReference>
<proteinExistence type="inferred from homology"/>
<keyword evidence="6" id="KW-0566">Pantothenate biosynthesis</keyword>
<dbReference type="HAMAP" id="MF_00158">
    <property type="entry name" value="PanC"/>
    <property type="match status" value="1"/>
</dbReference>
<dbReference type="OrthoDB" id="2020436at2759"/>
<dbReference type="InterPro" id="IPR042176">
    <property type="entry name" value="Pantoate_ligase_C"/>
</dbReference>
<evidence type="ECO:0000256" key="9">
    <source>
        <dbReference type="ARBA" id="ARBA00029902"/>
    </source>
</evidence>
<evidence type="ECO:0000256" key="5">
    <source>
        <dbReference type="ARBA" id="ARBA00022598"/>
    </source>
</evidence>
<sequence length="338" mass="36882">MVSSTVAAYAADALLVAAPPLKIYTTVASLRSFRRPLFNVKSLAFVPTMGALHAGHLSLIRSAAAENDSVAVSIFVNPAQFSPTEDLAVYPRTLKSDLTALELLNVELQQSGARGRIEALFLPSVTDMYPSGIPQVESQQRGAFVTVQPLSSKLEGGSRPHFFRGVATVVAKLFNIVQPETAYFGQKDVQQTIVLNRMIKDLHFPITLKVCPTGRETDGLAMSSRNVYLGEKRRRIAPVLYKALRASEEEYARLKKQGEALEARKIRNKGYEVLEAGGNGFSFELEYYSLADPEELEELDVVDASKGGVLSAALRMLPSRPGEGVVRLIDNIILAGDE</sequence>
<keyword evidence="8" id="KW-0067">ATP-binding</keyword>
<evidence type="ECO:0000313" key="13">
    <source>
        <dbReference type="Proteomes" id="UP000326924"/>
    </source>
</evidence>
<keyword evidence="13" id="KW-1185">Reference proteome</keyword>
<dbReference type="NCBIfam" id="TIGR00125">
    <property type="entry name" value="cyt_tran_rel"/>
    <property type="match status" value="1"/>
</dbReference>
<dbReference type="Gene3D" id="3.40.50.620">
    <property type="entry name" value="HUPs"/>
    <property type="match status" value="1"/>
</dbReference>
<dbReference type="NCBIfam" id="TIGR00018">
    <property type="entry name" value="panC"/>
    <property type="match status" value="1"/>
</dbReference>
<evidence type="ECO:0000256" key="6">
    <source>
        <dbReference type="ARBA" id="ARBA00022655"/>
    </source>
</evidence>
<protein>
    <recommendedName>
        <fullName evidence="4">Pantoate--beta-alanine ligase</fullName>
        <ecNumber evidence="3">6.3.2.1</ecNumber>
    </recommendedName>
    <alternativeName>
        <fullName evidence="10">Pantoate-activating enzyme</fullName>
    </alternativeName>
    <alternativeName>
        <fullName evidence="9">Pantothenate synthetase</fullName>
    </alternativeName>
</protein>
<dbReference type="EMBL" id="VXIS01000102">
    <property type="protein sequence ID" value="KAA8904988.1"/>
    <property type="molecule type" value="Genomic_DNA"/>
</dbReference>
<evidence type="ECO:0000256" key="11">
    <source>
        <dbReference type="ARBA" id="ARBA00048258"/>
    </source>
</evidence>
<dbReference type="InterPro" id="IPR004821">
    <property type="entry name" value="Cyt_trans-like"/>
</dbReference>
<keyword evidence="7" id="KW-0547">Nucleotide-binding</keyword>
<dbReference type="Proteomes" id="UP000326924">
    <property type="component" value="Unassembled WGS sequence"/>
</dbReference>
<dbReference type="EC" id="6.3.2.1" evidence="3"/>
<dbReference type="CDD" id="cd00560">
    <property type="entry name" value="PanC"/>
    <property type="match status" value="1"/>
</dbReference>
<comment type="similarity">
    <text evidence="2">Belongs to the pantothenate synthetase family.</text>
</comment>
<dbReference type="PANTHER" id="PTHR21299">
    <property type="entry name" value="CYTIDYLATE KINASE/PANTOATE-BETA-ALANINE LIGASE"/>
    <property type="match status" value="1"/>
</dbReference>
<accession>A0A5J5EWU7</accession>
<reference evidence="12 13" key="1">
    <citation type="submission" date="2019-09" db="EMBL/GenBank/DDBJ databases">
        <title>Draft genome of the ectomycorrhizal ascomycete Sphaerosporella brunnea.</title>
        <authorList>
            <consortium name="DOE Joint Genome Institute"/>
            <person name="Benucci G.M."/>
            <person name="Marozzi G."/>
            <person name="Antonielli L."/>
            <person name="Sanchez S."/>
            <person name="Marco P."/>
            <person name="Wang X."/>
            <person name="Falini L.B."/>
            <person name="Barry K."/>
            <person name="Haridas S."/>
            <person name="Lipzen A."/>
            <person name="Labutti K."/>
            <person name="Grigoriev I.V."/>
            <person name="Murat C."/>
            <person name="Martin F."/>
            <person name="Albertini E."/>
            <person name="Donnini D."/>
            <person name="Bonito G."/>
        </authorList>
    </citation>
    <scope>NUCLEOTIDE SEQUENCE [LARGE SCALE GENOMIC DNA]</scope>
    <source>
        <strain evidence="12 13">Sb_GMNB300</strain>
    </source>
</reference>
<comment type="catalytic activity">
    <reaction evidence="11">
        <text>(R)-pantoate + beta-alanine + ATP = (R)-pantothenate + AMP + diphosphate + H(+)</text>
        <dbReference type="Rhea" id="RHEA:10912"/>
        <dbReference type="ChEBI" id="CHEBI:15378"/>
        <dbReference type="ChEBI" id="CHEBI:15980"/>
        <dbReference type="ChEBI" id="CHEBI:29032"/>
        <dbReference type="ChEBI" id="CHEBI:30616"/>
        <dbReference type="ChEBI" id="CHEBI:33019"/>
        <dbReference type="ChEBI" id="CHEBI:57966"/>
        <dbReference type="ChEBI" id="CHEBI:456215"/>
        <dbReference type="EC" id="6.3.2.1"/>
    </reaction>
</comment>
<dbReference type="GO" id="GO:0015940">
    <property type="term" value="P:pantothenate biosynthetic process"/>
    <property type="evidence" value="ECO:0007669"/>
    <property type="project" value="UniProtKB-UniPathway"/>
</dbReference>